<evidence type="ECO:0000256" key="1">
    <source>
        <dbReference type="SAM" id="MobiDB-lite"/>
    </source>
</evidence>
<organism evidence="2 3">
    <name type="scientific">Beauveria asiatica</name>
    <dbReference type="NCBI Taxonomy" id="1069075"/>
    <lineage>
        <taxon>Eukaryota</taxon>
        <taxon>Fungi</taxon>
        <taxon>Dikarya</taxon>
        <taxon>Ascomycota</taxon>
        <taxon>Pezizomycotina</taxon>
        <taxon>Sordariomycetes</taxon>
        <taxon>Hypocreomycetidae</taxon>
        <taxon>Hypocreales</taxon>
        <taxon>Cordycipitaceae</taxon>
        <taxon>Beauveria</taxon>
    </lineage>
</organism>
<accession>A0AAW0RH28</accession>
<sequence length="295" mass="33467">MASSLYESEYFPWRVPWDKQPRRDNGKDSSNCNDYRLLRVTSLSSSLGKGTWGITIIRIDYKAPRQQLLNALACVNDAVQRDLGARWSYPHRRDSMVLDGRTPTEVWPRKLLDAGAVRPADELFARFSLELLSKYDGLNEACLDTIRSKFQDWIVRMQGNPQGGDMRYVFGIILDADAIQQLHSIWCQRSRVAAAQTRVQVRVLDAVPGDECNSVYKVYLRGAHGLVNFSFARSLSRQPLEVMLTRPRSGDDGGMWCFGPPEPARQMDEASHEEMLRGGKNRRGRAKGWKKGGKS</sequence>
<protein>
    <submittedName>
        <fullName evidence="2">Uncharacterized protein</fullName>
    </submittedName>
</protein>
<dbReference type="AlphaFoldDB" id="A0AAW0RH28"/>
<proteinExistence type="predicted"/>
<keyword evidence="3" id="KW-1185">Reference proteome</keyword>
<evidence type="ECO:0000313" key="2">
    <source>
        <dbReference type="EMBL" id="KAK8141390.1"/>
    </source>
</evidence>
<reference evidence="2 3" key="1">
    <citation type="submission" date="2020-02" db="EMBL/GenBank/DDBJ databases">
        <title>Comparative genomics of the hypocrealean fungal genus Beauvera.</title>
        <authorList>
            <person name="Showalter D.N."/>
            <person name="Bushley K.E."/>
            <person name="Rehner S.A."/>
        </authorList>
    </citation>
    <scope>NUCLEOTIDE SEQUENCE [LARGE SCALE GENOMIC DNA]</scope>
    <source>
        <strain evidence="2 3">ARSEF4384</strain>
    </source>
</reference>
<dbReference type="EMBL" id="JAAHCF010001005">
    <property type="protein sequence ID" value="KAK8141390.1"/>
    <property type="molecule type" value="Genomic_DNA"/>
</dbReference>
<feature type="compositionally biased region" description="Basic and acidic residues" evidence="1">
    <location>
        <begin position="265"/>
        <end position="277"/>
    </location>
</feature>
<evidence type="ECO:0000313" key="3">
    <source>
        <dbReference type="Proteomes" id="UP001397290"/>
    </source>
</evidence>
<dbReference type="Proteomes" id="UP001397290">
    <property type="component" value="Unassembled WGS sequence"/>
</dbReference>
<feature type="compositionally biased region" description="Basic residues" evidence="1">
    <location>
        <begin position="279"/>
        <end position="295"/>
    </location>
</feature>
<gene>
    <name evidence="2" type="ORF">G3M48_000129</name>
</gene>
<feature type="region of interest" description="Disordered" evidence="1">
    <location>
        <begin position="253"/>
        <end position="295"/>
    </location>
</feature>
<name>A0AAW0RH28_9HYPO</name>
<comment type="caution">
    <text evidence="2">The sequence shown here is derived from an EMBL/GenBank/DDBJ whole genome shotgun (WGS) entry which is preliminary data.</text>
</comment>